<dbReference type="Proteomes" id="UP000808699">
    <property type="component" value="Unassembled WGS sequence"/>
</dbReference>
<name>A0ABS1AHQ5_9GAMM</name>
<comment type="caution">
    <text evidence="1">The sequence shown here is derived from an EMBL/GenBank/DDBJ whole genome shotgun (WGS) entry which is preliminary data.</text>
</comment>
<evidence type="ECO:0000313" key="1">
    <source>
        <dbReference type="EMBL" id="MBJ8436764.1"/>
    </source>
</evidence>
<sequence length="586" mass="64030">MATINATDVIDGSENQKQINDKNIQVVESIELLRNYIPRINGQIVLVKAHTAGTNKGGGKFIYKEESSDVDNNGTIIKSSVVSGTFSRLYDSKEGYFEWFGAQCDGVNDDTNAVISTLKVLKKVHFSNRIKLTSPIDLDQFKTGQTVGITIRGDGTEASFLEFYNCNKGFYSKTNSFFRDFNLENFQIVNKNNNQTGIGVYIGSGGAEQINFKSISFRGWLIGRSSHTWNSSFNNEVFRICKYPYVMYGTSTNVNNPYAIQCSGPYMIGYSSDAEGLISISSIPYAYSFLSAHAADDCGADGAIFKFGRCAGITAQAMGGERPKGQYIFDFSEMVPSSVTNVVVDNYAIYITSADLNLLGLIKKPEVPFGNIIFNNLKVSTDKEIFLVSGDGSGVTLNNPQMVNRNFSRITELSSKGVKLNSLSVGQDSRENGEVGYSLSANGITYARVKNRKGKVLLDPNTEKLGLFCGSLSEGLAQGNMMAAILTVLPLNKSGNNINEKAGQVLISSAMDYNASNMDNHLKVVKNGSLTSATIVKRNTENLTILQFDIFFEVTASSTRYLVDIDLTFNGIANTNGLSWQVLPKL</sequence>
<proteinExistence type="predicted"/>
<dbReference type="EMBL" id="JADWNO010000002">
    <property type="protein sequence ID" value="MBJ8436764.1"/>
    <property type="molecule type" value="Genomic_DNA"/>
</dbReference>
<gene>
    <name evidence="1" type="ORF">I6M64_05425</name>
</gene>
<evidence type="ECO:0000313" key="2">
    <source>
        <dbReference type="Proteomes" id="UP000808699"/>
    </source>
</evidence>
<keyword evidence="2" id="KW-1185">Reference proteome</keyword>
<dbReference type="RefSeq" id="WP_200042948.1">
    <property type="nucleotide sequence ID" value="NZ_JADWNO010000002.1"/>
</dbReference>
<organism evidence="1 2">
    <name type="scientific">Acinetobacter lactucae</name>
    <dbReference type="NCBI Taxonomy" id="1785128"/>
    <lineage>
        <taxon>Bacteria</taxon>
        <taxon>Pseudomonadati</taxon>
        <taxon>Pseudomonadota</taxon>
        <taxon>Gammaproteobacteria</taxon>
        <taxon>Moraxellales</taxon>
        <taxon>Moraxellaceae</taxon>
        <taxon>Acinetobacter</taxon>
        <taxon>Acinetobacter calcoaceticus/baumannii complex</taxon>
    </lineage>
</organism>
<accession>A0ABS1AHQ5</accession>
<protein>
    <recommendedName>
        <fullName evidence="3">Tail fiber protein</fullName>
    </recommendedName>
</protein>
<reference evidence="1 2" key="1">
    <citation type="submission" date="2020-11" db="EMBL/GenBank/DDBJ databases">
        <title>Enhanced detection system for hospital associated transmission using whole genome sequencing surveillance.</title>
        <authorList>
            <person name="Harrison L.H."/>
            <person name="Van Tyne D."/>
            <person name="Marsh J.W."/>
            <person name="Griffith M.P."/>
            <person name="Snyder D.J."/>
            <person name="Cooper V.S."/>
            <person name="Mustapha M."/>
        </authorList>
    </citation>
    <scope>NUCLEOTIDE SEQUENCE [LARGE SCALE GENOMIC DNA]</scope>
    <source>
        <strain evidence="1 2">ACIN00241</strain>
    </source>
</reference>
<evidence type="ECO:0008006" key="3">
    <source>
        <dbReference type="Google" id="ProtNLM"/>
    </source>
</evidence>